<proteinExistence type="predicted"/>
<protein>
    <submittedName>
        <fullName evidence="1">Uncharacterized protein</fullName>
    </submittedName>
</protein>
<evidence type="ECO:0000313" key="1">
    <source>
        <dbReference type="EMBL" id="KAG1541392.1"/>
    </source>
</evidence>
<dbReference type="EMBL" id="JAANIT010001243">
    <property type="protein sequence ID" value="KAG1541392.1"/>
    <property type="molecule type" value="Genomic_DNA"/>
</dbReference>
<name>A0A9P6Y865_RHIOR</name>
<evidence type="ECO:0000313" key="2">
    <source>
        <dbReference type="Proteomes" id="UP000717996"/>
    </source>
</evidence>
<gene>
    <name evidence="1" type="ORF">G6F51_007919</name>
</gene>
<organism evidence="1 2">
    <name type="scientific">Rhizopus oryzae</name>
    <name type="common">Mucormycosis agent</name>
    <name type="synonym">Rhizopus arrhizus var. delemar</name>
    <dbReference type="NCBI Taxonomy" id="64495"/>
    <lineage>
        <taxon>Eukaryota</taxon>
        <taxon>Fungi</taxon>
        <taxon>Fungi incertae sedis</taxon>
        <taxon>Mucoromycota</taxon>
        <taxon>Mucoromycotina</taxon>
        <taxon>Mucoromycetes</taxon>
        <taxon>Mucorales</taxon>
        <taxon>Mucorineae</taxon>
        <taxon>Rhizopodaceae</taxon>
        <taxon>Rhizopus</taxon>
    </lineage>
</organism>
<sequence>MEHCIVNNNTYSLKRKSRGEDDHEESLHTTKRFHKERYNILTNDNNDTHTITKEQEDVMMYDPFTTDEDESLDTSLFNDYIEEDEKDYTEALERGWSDLFNDNSCWHEN</sequence>
<comment type="caution">
    <text evidence="1">The sequence shown here is derived from an EMBL/GenBank/DDBJ whole genome shotgun (WGS) entry which is preliminary data.</text>
</comment>
<accession>A0A9P6Y865</accession>
<dbReference type="AlphaFoldDB" id="A0A9P6Y865"/>
<reference evidence="1" key="1">
    <citation type="journal article" date="2020" name="Microb. Genom.">
        <title>Genetic diversity of clinical and environmental Mucorales isolates obtained from an investigation of mucormycosis cases among solid organ transplant recipients.</title>
        <authorList>
            <person name="Nguyen M.H."/>
            <person name="Kaul D."/>
            <person name="Muto C."/>
            <person name="Cheng S.J."/>
            <person name="Richter R.A."/>
            <person name="Bruno V.M."/>
            <person name="Liu G."/>
            <person name="Beyhan S."/>
            <person name="Sundermann A.J."/>
            <person name="Mounaud S."/>
            <person name="Pasculle A.W."/>
            <person name="Nierman W.C."/>
            <person name="Driscoll E."/>
            <person name="Cumbie R."/>
            <person name="Clancy C.J."/>
            <person name="Dupont C.L."/>
        </authorList>
    </citation>
    <scope>NUCLEOTIDE SEQUENCE</scope>
    <source>
        <strain evidence="1">GL16</strain>
    </source>
</reference>
<dbReference type="Proteomes" id="UP000717996">
    <property type="component" value="Unassembled WGS sequence"/>
</dbReference>